<evidence type="ECO:0000256" key="5">
    <source>
        <dbReference type="ARBA" id="ARBA00023136"/>
    </source>
</evidence>
<dbReference type="RefSeq" id="WP_185674488.1">
    <property type="nucleotide sequence ID" value="NZ_JACHVB010000013.1"/>
</dbReference>
<dbReference type="InterPro" id="IPR012902">
    <property type="entry name" value="N_methyl_site"/>
</dbReference>
<protein>
    <submittedName>
        <fullName evidence="8">DUF1559 domain-containing protein</fullName>
    </submittedName>
</protein>
<evidence type="ECO:0000313" key="8">
    <source>
        <dbReference type="EMBL" id="MBC2593486.1"/>
    </source>
</evidence>
<dbReference type="GO" id="GO:0015628">
    <property type="term" value="P:protein secretion by the type II secretion system"/>
    <property type="evidence" value="ECO:0007669"/>
    <property type="project" value="InterPro"/>
</dbReference>
<dbReference type="InterPro" id="IPR000983">
    <property type="entry name" value="Bac_GSPG_pilin"/>
</dbReference>
<dbReference type="NCBIfam" id="TIGR02532">
    <property type="entry name" value="IV_pilin_GFxxxE"/>
    <property type="match status" value="1"/>
</dbReference>
<evidence type="ECO:0000256" key="4">
    <source>
        <dbReference type="ARBA" id="ARBA00022989"/>
    </source>
</evidence>
<proteinExistence type="predicted"/>
<evidence type="ECO:0000256" key="2">
    <source>
        <dbReference type="ARBA" id="ARBA00022481"/>
    </source>
</evidence>
<dbReference type="PRINTS" id="PR00813">
    <property type="entry name" value="BCTERIALGSPG"/>
</dbReference>
<dbReference type="EMBL" id="JACHVB010000013">
    <property type="protein sequence ID" value="MBC2593486.1"/>
    <property type="molecule type" value="Genomic_DNA"/>
</dbReference>
<reference evidence="8 9" key="1">
    <citation type="submission" date="2020-07" db="EMBL/GenBank/DDBJ databases">
        <authorList>
            <person name="Feng X."/>
        </authorList>
    </citation>
    <scope>NUCLEOTIDE SEQUENCE [LARGE SCALE GENOMIC DNA]</scope>
    <source>
        <strain evidence="8 9">JCM31066</strain>
    </source>
</reference>
<feature type="domain" description="DUF1559" evidence="7">
    <location>
        <begin position="47"/>
        <end position="131"/>
    </location>
</feature>
<comment type="subcellular location">
    <subcellularLocation>
        <location evidence="1">Membrane</location>
        <topology evidence="1">Single-pass membrane protein</topology>
    </subcellularLocation>
</comment>
<comment type="caution">
    <text evidence="8">The sequence shown here is derived from an EMBL/GenBank/DDBJ whole genome shotgun (WGS) entry which is preliminary data.</text>
</comment>
<dbReference type="AlphaFoldDB" id="A0A842HCR3"/>
<accession>A0A842HCR3</accession>
<dbReference type="PANTHER" id="PTHR30093:SF44">
    <property type="entry name" value="TYPE II SECRETION SYSTEM CORE PROTEIN G"/>
    <property type="match status" value="1"/>
</dbReference>
<dbReference type="PANTHER" id="PTHR30093">
    <property type="entry name" value="GENERAL SECRETION PATHWAY PROTEIN G"/>
    <property type="match status" value="1"/>
</dbReference>
<dbReference type="Proteomes" id="UP000546464">
    <property type="component" value="Unassembled WGS sequence"/>
</dbReference>
<dbReference type="Pfam" id="PF07963">
    <property type="entry name" value="N_methyl"/>
    <property type="match status" value="1"/>
</dbReference>
<keyword evidence="4 6" id="KW-1133">Transmembrane helix</keyword>
<dbReference type="SUPFAM" id="SSF54523">
    <property type="entry name" value="Pili subunits"/>
    <property type="match status" value="1"/>
</dbReference>
<feature type="transmembrane region" description="Helical" evidence="6">
    <location>
        <begin position="27"/>
        <end position="48"/>
    </location>
</feature>
<dbReference type="InterPro" id="IPR045584">
    <property type="entry name" value="Pilin-like"/>
</dbReference>
<evidence type="ECO:0000259" key="7">
    <source>
        <dbReference type="Pfam" id="PF07596"/>
    </source>
</evidence>
<dbReference type="GO" id="GO:0015627">
    <property type="term" value="C:type II protein secretion system complex"/>
    <property type="evidence" value="ECO:0007669"/>
    <property type="project" value="InterPro"/>
</dbReference>
<gene>
    <name evidence="8" type="ORF">H5P28_04350</name>
</gene>
<keyword evidence="2" id="KW-0488">Methylation</keyword>
<evidence type="ECO:0000256" key="1">
    <source>
        <dbReference type="ARBA" id="ARBA00004167"/>
    </source>
</evidence>
<evidence type="ECO:0000313" key="9">
    <source>
        <dbReference type="Proteomes" id="UP000546464"/>
    </source>
</evidence>
<name>A0A842HCR3_9BACT</name>
<organism evidence="8 9">
    <name type="scientific">Ruficoccus amylovorans</name>
    <dbReference type="NCBI Taxonomy" id="1804625"/>
    <lineage>
        <taxon>Bacteria</taxon>
        <taxon>Pseudomonadati</taxon>
        <taxon>Verrucomicrobiota</taxon>
        <taxon>Opitutia</taxon>
        <taxon>Puniceicoccales</taxon>
        <taxon>Cerasicoccaceae</taxon>
        <taxon>Ruficoccus</taxon>
    </lineage>
</organism>
<evidence type="ECO:0000256" key="6">
    <source>
        <dbReference type="SAM" id="Phobius"/>
    </source>
</evidence>
<dbReference type="Pfam" id="PF07596">
    <property type="entry name" value="SBP_bac_10"/>
    <property type="match status" value="1"/>
</dbReference>
<evidence type="ECO:0000256" key="3">
    <source>
        <dbReference type="ARBA" id="ARBA00022692"/>
    </source>
</evidence>
<dbReference type="GO" id="GO:0016020">
    <property type="term" value="C:membrane"/>
    <property type="evidence" value="ECO:0007669"/>
    <property type="project" value="UniProtKB-SubCell"/>
</dbReference>
<sequence>MSPSTQTSAHPPRNASHWRSGFSLTELLVVLSIIGVLSAIIIAAVGSIKEQAWATKSIGNKRTIYTALSMYHADHGNLPPLISADSETQQSWNTNTAWHTIIAPYLEHNEIVNGRRTEASEVFYDPAQAVHSVRGDYGIGYSQQYGPIKKWLTDSQGVSNPASRSLSFAEINNPGKTPLLADCEAQNSAGEVVGSWYFIMTRTSLPPLSGSPRLSFRHNDRVQFLFADGSSGSYTLDQVYGEDGILPWSNE</sequence>
<dbReference type="InterPro" id="IPR011453">
    <property type="entry name" value="DUF1559"/>
</dbReference>
<dbReference type="Gene3D" id="3.30.700.10">
    <property type="entry name" value="Glycoprotein, Type 4 Pilin"/>
    <property type="match status" value="1"/>
</dbReference>
<keyword evidence="9" id="KW-1185">Reference proteome</keyword>
<keyword evidence="3 6" id="KW-0812">Transmembrane</keyword>
<keyword evidence="5 6" id="KW-0472">Membrane</keyword>